<evidence type="ECO:0000256" key="1">
    <source>
        <dbReference type="ARBA" id="ARBA00005051"/>
    </source>
</evidence>
<dbReference type="SUPFAM" id="SSF55083">
    <property type="entry name" value="6-hydroxymethyl-7,8-dihydropterin pyrophosphokinase, HPPK"/>
    <property type="match status" value="1"/>
</dbReference>
<keyword evidence="9" id="KW-0289">Folate biosynthesis</keyword>
<dbReference type="Gene3D" id="3.30.70.560">
    <property type="entry name" value="7,8-Dihydro-6-hydroxymethylpterin-pyrophosphokinase HPPK"/>
    <property type="match status" value="1"/>
</dbReference>
<keyword evidence="6" id="KW-0547">Nucleotide-binding</keyword>
<gene>
    <name evidence="14" type="primary">folK</name>
    <name evidence="14" type="ORF">JQ615_24010</name>
</gene>
<organism evidence="14 15">
    <name type="scientific">Bradyrhizobium jicamae</name>
    <dbReference type="NCBI Taxonomy" id="280332"/>
    <lineage>
        <taxon>Bacteria</taxon>
        <taxon>Pseudomonadati</taxon>
        <taxon>Pseudomonadota</taxon>
        <taxon>Alphaproteobacteria</taxon>
        <taxon>Hyphomicrobiales</taxon>
        <taxon>Nitrobacteraceae</taxon>
        <taxon>Bradyrhizobium</taxon>
    </lineage>
</organism>
<protein>
    <recommendedName>
        <fullName evidence="4">2-amino-4-hydroxy-6-hydroxymethyldihydropteridine pyrophosphokinase</fullName>
        <ecNumber evidence="3">2.7.6.3</ecNumber>
    </recommendedName>
    <alternativeName>
        <fullName evidence="11">6-hydroxymethyl-7,8-dihydropterin pyrophosphokinase</fullName>
    </alternativeName>
    <alternativeName>
        <fullName evidence="12">7,8-dihydro-6-hydroxymethylpterin-pyrophosphokinase</fullName>
    </alternativeName>
</protein>
<keyword evidence="7" id="KW-0418">Kinase</keyword>
<dbReference type="EC" id="2.7.6.3" evidence="3"/>
<keyword evidence="5 14" id="KW-0808">Transferase</keyword>
<dbReference type="RefSeq" id="WP_212493750.1">
    <property type="nucleotide sequence ID" value="NZ_JAFCJH010000027.1"/>
</dbReference>
<evidence type="ECO:0000256" key="10">
    <source>
        <dbReference type="ARBA" id="ARBA00029409"/>
    </source>
</evidence>
<keyword evidence="8" id="KW-0067">ATP-binding</keyword>
<evidence type="ECO:0000313" key="15">
    <source>
        <dbReference type="Proteomes" id="UP001315278"/>
    </source>
</evidence>
<evidence type="ECO:0000256" key="9">
    <source>
        <dbReference type="ARBA" id="ARBA00022909"/>
    </source>
</evidence>
<evidence type="ECO:0000256" key="2">
    <source>
        <dbReference type="ARBA" id="ARBA00005810"/>
    </source>
</evidence>
<comment type="function">
    <text evidence="10">Catalyzes the transfer of pyrophosphate from adenosine triphosphate (ATP) to 6-hydroxymethyl-7,8-dihydropterin, an enzymatic step in folate biosynthesis pathway.</text>
</comment>
<evidence type="ECO:0000256" key="11">
    <source>
        <dbReference type="ARBA" id="ARBA00029766"/>
    </source>
</evidence>
<name>A0ABS5FNS1_9BRAD</name>
<dbReference type="Proteomes" id="UP001315278">
    <property type="component" value="Unassembled WGS sequence"/>
</dbReference>
<sequence length="163" mass="18062">MADVLIALGGNVGDVRTTFRKAIANICGMTQAGLLARSSDYSTPPWGEVQQDPFINACIEIETSLDPHALLFTLHKIERKFGRDRGNEQRWGPRTLDLDLIAYDDVTLDKPELTLPHPRLFERAFVLVPLAEIVPDRLIAGRRVADALAGLSTDGIFRLPDLD</sequence>
<evidence type="ECO:0000256" key="5">
    <source>
        <dbReference type="ARBA" id="ARBA00022679"/>
    </source>
</evidence>
<comment type="similarity">
    <text evidence="2">Belongs to the HPPK family.</text>
</comment>
<evidence type="ECO:0000259" key="13">
    <source>
        <dbReference type="PROSITE" id="PS00794"/>
    </source>
</evidence>
<dbReference type="InterPro" id="IPR000550">
    <property type="entry name" value="Hppk"/>
</dbReference>
<evidence type="ECO:0000256" key="12">
    <source>
        <dbReference type="ARBA" id="ARBA00033413"/>
    </source>
</evidence>
<evidence type="ECO:0000256" key="7">
    <source>
        <dbReference type="ARBA" id="ARBA00022777"/>
    </source>
</evidence>
<dbReference type="GO" id="GO:0003848">
    <property type="term" value="F:2-amino-4-hydroxy-6-hydroxymethyldihydropteridine diphosphokinase activity"/>
    <property type="evidence" value="ECO:0007669"/>
    <property type="project" value="UniProtKB-EC"/>
</dbReference>
<evidence type="ECO:0000256" key="3">
    <source>
        <dbReference type="ARBA" id="ARBA00013253"/>
    </source>
</evidence>
<accession>A0ABS5FNS1</accession>
<feature type="domain" description="7,8-dihydro-6-hydroxymethylpterin-pyrophosphokinase" evidence="13">
    <location>
        <begin position="90"/>
        <end position="101"/>
    </location>
</feature>
<dbReference type="CDD" id="cd00483">
    <property type="entry name" value="HPPK"/>
    <property type="match status" value="1"/>
</dbReference>
<dbReference type="NCBIfam" id="TIGR01498">
    <property type="entry name" value="folK"/>
    <property type="match status" value="1"/>
</dbReference>
<dbReference type="InterPro" id="IPR035907">
    <property type="entry name" value="Hppk_sf"/>
</dbReference>
<evidence type="ECO:0000256" key="4">
    <source>
        <dbReference type="ARBA" id="ARBA00016218"/>
    </source>
</evidence>
<evidence type="ECO:0000313" key="14">
    <source>
        <dbReference type="EMBL" id="MBR0798457.1"/>
    </source>
</evidence>
<comment type="pathway">
    <text evidence="1">Cofactor biosynthesis; tetrahydrofolate biosynthesis; 2-amino-4-hydroxy-6-hydroxymethyl-7,8-dihydropteridine diphosphate from 7,8-dihydroneopterin triphosphate: step 4/4.</text>
</comment>
<dbReference type="Pfam" id="PF01288">
    <property type="entry name" value="HPPK"/>
    <property type="match status" value="1"/>
</dbReference>
<reference evidence="15" key="1">
    <citation type="journal article" date="2021" name="ISME J.">
        <title>Evolutionary origin and ecological implication of a unique nif island in free-living Bradyrhizobium lineages.</title>
        <authorList>
            <person name="Tao J."/>
        </authorList>
    </citation>
    <scope>NUCLEOTIDE SEQUENCE [LARGE SCALE GENOMIC DNA]</scope>
    <source>
        <strain evidence="15">SZCCT0434</strain>
    </source>
</reference>
<comment type="caution">
    <text evidence="14">The sequence shown here is derived from an EMBL/GenBank/DDBJ whole genome shotgun (WGS) entry which is preliminary data.</text>
</comment>
<dbReference type="PROSITE" id="PS00794">
    <property type="entry name" value="HPPK"/>
    <property type="match status" value="1"/>
</dbReference>
<evidence type="ECO:0000256" key="6">
    <source>
        <dbReference type="ARBA" id="ARBA00022741"/>
    </source>
</evidence>
<evidence type="ECO:0000256" key="8">
    <source>
        <dbReference type="ARBA" id="ARBA00022840"/>
    </source>
</evidence>
<dbReference type="PANTHER" id="PTHR43071">
    <property type="entry name" value="2-AMINO-4-HYDROXY-6-HYDROXYMETHYLDIHYDROPTERIDINE PYROPHOSPHOKINASE"/>
    <property type="match status" value="1"/>
</dbReference>
<proteinExistence type="inferred from homology"/>
<dbReference type="EMBL" id="JAFCJH010000027">
    <property type="protein sequence ID" value="MBR0798457.1"/>
    <property type="molecule type" value="Genomic_DNA"/>
</dbReference>
<keyword evidence="15" id="KW-1185">Reference proteome</keyword>
<dbReference type="PANTHER" id="PTHR43071:SF1">
    <property type="entry name" value="2-AMINO-4-HYDROXY-6-HYDROXYMETHYLDIHYDROPTERIDINE PYROPHOSPHOKINASE"/>
    <property type="match status" value="1"/>
</dbReference>